<protein>
    <recommendedName>
        <fullName evidence="6">DUF2214 domain-containing protein</fullName>
    </recommendedName>
</protein>
<keyword evidence="1" id="KW-1133">Transmembrane helix</keyword>
<keyword evidence="1" id="KW-0812">Transmembrane</keyword>
<dbReference type="Proteomes" id="UP000231990">
    <property type="component" value="Unassembled WGS sequence"/>
</dbReference>
<feature type="transmembrane region" description="Helical" evidence="1">
    <location>
        <begin position="45"/>
        <end position="66"/>
    </location>
</feature>
<sequence>MLIGYLLSTIHTFALALGFSSLWARSRILSRAPIEGEKILDSALLADNLWGLSAILWIGTGIPRAFLGFEKGTDFYLSNPYFLGKMLLLGAILILELWPMGTLVHWRLMKAKGKGLDMSLAISFARIGYIQMALLIGMVCLATAVTRLM</sequence>
<feature type="transmembrane region" description="Helical" evidence="1">
    <location>
        <begin position="86"/>
        <end position="106"/>
    </location>
</feature>
<reference evidence="4 5" key="1">
    <citation type="submission" date="2017-07" db="EMBL/GenBank/DDBJ databases">
        <title>Leptospira spp. isolated from tropical soils.</title>
        <authorList>
            <person name="Thibeaux R."/>
            <person name="Iraola G."/>
            <person name="Ferres I."/>
            <person name="Bierque E."/>
            <person name="Girault D."/>
            <person name="Soupe-Gilbert M.-E."/>
            <person name="Picardeau M."/>
            <person name="Goarant C."/>
        </authorList>
    </citation>
    <scope>NUCLEOTIDE SEQUENCE [LARGE SCALE GENOMIC DNA]</scope>
    <source>
        <strain evidence="3 5">FH1-B-B1</strain>
        <strain evidence="2 4">FH1-B-C1</strain>
    </source>
</reference>
<evidence type="ECO:0000256" key="1">
    <source>
        <dbReference type="SAM" id="Phobius"/>
    </source>
</evidence>
<gene>
    <name evidence="2" type="ORF">CH360_14135</name>
    <name evidence="3" type="ORF">CH373_15675</name>
</gene>
<feature type="transmembrane region" description="Helical" evidence="1">
    <location>
        <begin position="6"/>
        <end position="24"/>
    </location>
</feature>
<keyword evidence="4" id="KW-1185">Reference proteome</keyword>
<keyword evidence="1" id="KW-0472">Membrane</keyword>
<dbReference type="InterPro" id="IPR018706">
    <property type="entry name" value="DUF2214_membrane"/>
</dbReference>
<dbReference type="RefSeq" id="WP_100714702.1">
    <property type="nucleotide sequence ID" value="NZ_NPDY01000015.1"/>
</dbReference>
<feature type="transmembrane region" description="Helical" evidence="1">
    <location>
        <begin position="127"/>
        <end position="146"/>
    </location>
</feature>
<evidence type="ECO:0000313" key="4">
    <source>
        <dbReference type="Proteomes" id="UP000231962"/>
    </source>
</evidence>
<evidence type="ECO:0008006" key="6">
    <source>
        <dbReference type="Google" id="ProtNLM"/>
    </source>
</evidence>
<dbReference type="AlphaFoldDB" id="A0A2M9ZJE2"/>
<dbReference type="EMBL" id="NPDY01000015">
    <property type="protein sequence ID" value="PJZ68849.1"/>
    <property type="molecule type" value="Genomic_DNA"/>
</dbReference>
<dbReference type="Proteomes" id="UP000231962">
    <property type="component" value="Unassembled WGS sequence"/>
</dbReference>
<evidence type="ECO:0000313" key="5">
    <source>
        <dbReference type="Proteomes" id="UP000231990"/>
    </source>
</evidence>
<dbReference type="Pfam" id="PF09980">
    <property type="entry name" value="DUF2214"/>
    <property type="match status" value="1"/>
</dbReference>
<accession>A0A2M9ZJE2</accession>
<dbReference type="EMBL" id="NPDZ01000012">
    <property type="protein sequence ID" value="PJZ72180.1"/>
    <property type="molecule type" value="Genomic_DNA"/>
</dbReference>
<evidence type="ECO:0000313" key="3">
    <source>
        <dbReference type="EMBL" id="PJZ72180.1"/>
    </source>
</evidence>
<comment type="caution">
    <text evidence="3">The sequence shown here is derived from an EMBL/GenBank/DDBJ whole genome shotgun (WGS) entry which is preliminary data.</text>
</comment>
<evidence type="ECO:0000313" key="2">
    <source>
        <dbReference type="EMBL" id="PJZ68849.1"/>
    </source>
</evidence>
<proteinExistence type="predicted"/>
<organism evidence="3 5">
    <name type="scientific">Leptospira perolatii</name>
    <dbReference type="NCBI Taxonomy" id="2023191"/>
    <lineage>
        <taxon>Bacteria</taxon>
        <taxon>Pseudomonadati</taxon>
        <taxon>Spirochaetota</taxon>
        <taxon>Spirochaetia</taxon>
        <taxon>Leptospirales</taxon>
        <taxon>Leptospiraceae</taxon>
        <taxon>Leptospira</taxon>
    </lineage>
</organism>
<dbReference type="OrthoDB" id="826511at2"/>
<name>A0A2M9ZJE2_9LEPT</name>